<feature type="compositionally biased region" description="Basic and acidic residues" evidence="1">
    <location>
        <begin position="248"/>
        <end position="266"/>
    </location>
</feature>
<gene>
    <name evidence="2" type="ORF">ACFPH6_32880</name>
</gene>
<dbReference type="RefSeq" id="WP_386347925.1">
    <property type="nucleotide sequence ID" value="NZ_JBHSFG010000059.1"/>
</dbReference>
<dbReference type="Proteomes" id="UP001596012">
    <property type="component" value="Unassembled WGS sequence"/>
</dbReference>
<feature type="region of interest" description="Disordered" evidence="1">
    <location>
        <begin position="248"/>
        <end position="304"/>
    </location>
</feature>
<evidence type="ECO:0000313" key="3">
    <source>
        <dbReference type="Proteomes" id="UP001596012"/>
    </source>
</evidence>
<protein>
    <submittedName>
        <fullName evidence="2">Uncharacterized protein</fullName>
    </submittedName>
</protein>
<organism evidence="2 3">
    <name type="scientific">Streptomyces xiangluensis</name>
    <dbReference type="NCBI Taxonomy" id="2665720"/>
    <lineage>
        <taxon>Bacteria</taxon>
        <taxon>Bacillati</taxon>
        <taxon>Actinomycetota</taxon>
        <taxon>Actinomycetes</taxon>
        <taxon>Kitasatosporales</taxon>
        <taxon>Streptomycetaceae</taxon>
        <taxon>Streptomyces</taxon>
    </lineage>
</organism>
<feature type="region of interest" description="Disordered" evidence="1">
    <location>
        <begin position="1"/>
        <end position="23"/>
    </location>
</feature>
<name>A0ABV8YY53_9ACTN</name>
<reference evidence="3" key="1">
    <citation type="journal article" date="2019" name="Int. J. Syst. Evol. Microbiol.">
        <title>The Global Catalogue of Microorganisms (GCM) 10K type strain sequencing project: providing services to taxonomists for standard genome sequencing and annotation.</title>
        <authorList>
            <consortium name="The Broad Institute Genomics Platform"/>
            <consortium name="The Broad Institute Genome Sequencing Center for Infectious Disease"/>
            <person name="Wu L."/>
            <person name="Ma J."/>
        </authorList>
    </citation>
    <scope>NUCLEOTIDE SEQUENCE [LARGE SCALE GENOMIC DNA]</scope>
    <source>
        <strain evidence="3">DT43</strain>
    </source>
</reference>
<accession>A0ABV8YY53</accession>
<dbReference type="EMBL" id="JBHSFG010000059">
    <property type="protein sequence ID" value="MFC4469256.1"/>
    <property type="molecule type" value="Genomic_DNA"/>
</dbReference>
<sequence length="480" mass="51994">MTDALRTPPPTATTGLRPFADDPTRWEAERSRALRTRHVRDTTCTAACEPVLVYERTRWGWLAWTVPGDGTLHQIGVLTPSASPTQRLALRWLTRQPAQRIAWPPTSSGSLRFSAAVVALISLVAGLFAVRHGAPVDVVLPAMLLVPLLAENLPDRLDARAREHVRSVEGDGACRYLQRLATLHASLVQAAAGSDRYELRRSAEIGQHLLWDAAGLLQTRDTRLASAQLIARERLMVQLAGQVAQTLERTRTEAHPADADQPRGHEGPLGPYPPGSEPAARPTPRRALGTSPLKGYRPMTQAQTDDSVRTTDVYLLFAHEPYYPGAGAQEINATLVPAASLLHPRVRQPDGARIHDRLIQGRQPGEIVPLATLTHELGGGVDWPAVGDWASVTIDLLQLVHDGECDALSLGLPEIARALICTGPHSHVHAFDAATGQFVAYGSTERAAVLAEVDTFLACLVAEQDLWPGDGLLAPLCRRS</sequence>
<comment type="caution">
    <text evidence="2">The sequence shown here is derived from an EMBL/GenBank/DDBJ whole genome shotgun (WGS) entry which is preliminary data.</text>
</comment>
<evidence type="ECO:0000313" key="2">
    <source>
        <dbReference type="EMBL" id="MFC4469256.1"/>
    </source>
</evidence>
<evidence type="ECO:0000256" key="1">
    <source>
        <dbReference type="SAM" id="MobiDB-lite"/>
    </source>
</evidence>
<keyword evidence="3" id="KW-1185">Reference proteome</keyword>
<proteinExistence type="predicted"/>